<evidence type="ECO:0000313" key="2">
    <source>
        <dbReference type="Proteomes" id="UP001519332"/>
    </source>
</evidence>
<name>A0ABS4THN0_9PSEU</name>
<dbReference type="EMBL" id="JAGINW010000001">
    <property type="protein sequence ID" value="MBP2323942.1"/>
    <property type="molecule type" value="Genomic_DNA"/>
</dbReference>
<evidence type="ECO:0000313" key="1">
    <source>
        <dbReference type="EMBL" id="MBP2323942.1"/>
    </source>
</evidence>
<gene>
    <name evidence="1" type="ORF">JOF56_004327</name>
</gene>
<organism evidence="1 2">
    <name type="scientific">Kibdelosporangium banguiense</name>
    <dbReference type="NCBI Taxonomy" id="1365924"/>
    <lineage>
        <taxon>Bacteria</taxon>
        <taxon>Bacillati</taxon>
        <taxon>Actinomycetota</taxon>
        <taxon>Actinomycetes</taxon>
        <taxon>Pseudonocardiales</taxon>
        <taxon>Pseudonocardiaceae</taxon>
        <taxon>Kibdelosporangium</taxon>
    </lineage>
</organism>
<dbReference type="Proteomes" id="UP001519332">
    <property type="component" value="Unassembled WGS sequence"/>
</dbReference>
<dbReference type="RefSeq" id="WP_281065464.1">
    <property type="nucleotide sequence ID" value="NZ_JAGINW010000001.1"/>
</dbReference>
<keyword evidence="2" id="KW-1185">Reference proteome</keyword>
<proteinExistence type="predicted"/>
<reference evidence="1 2" key="1">
    <citation type="submission" date="2021-03" db="EMBL/GenBank/DDBJ databases">
        <title>Sequencing the genomes of 1000 actinobacteria strains.</title>
        <authorList>
            <person name="Klenk H.-P."/>
        </authorList>
    </citation>
    <scope>NUCLEOTIDE SEQUENCE [LARGE SCALE GENOMIC DNA]</scope>
    <source>
        <strain evidence="1 2">DSM 46670</strain>
    </source>
</reference>
<accession>A0ABS4THN0</accession>
<protein>
    <submittedName>
        <fullName evidence="1">Uncharacterized protein</fullName>
    </submittedName>
</protein>
<sequence length="44" mass="4579">MSNTTDQSTVEPEPFAGPAEFAALVAEMVADQAPRVFRGGAGVR</sequence>
<comment type="caution">
    <text evidence="1">The sequence shown here is derived from an EMBL/GenBank/DDBJ whole genome shotgun (WGS) entry which is preliminary data.</text>
</comment>